<dbReference type="InterPro" id="IPR052701">
    <property type="entry name" value="GAG_Ulvan_Degrading_Sulfatases"/>
</dbReference>
<feature type="region of interest" description="Disordered" evidence="1">
    <location>
        <begin position="855"/>
        <end position="880"/>
    </location>
</feature>
<dbReference type="GeneID" id="54296971"/>
<keyword evidence="2" id="KW-0472">Membrane</keyword>
<dbReference type="PANTHER" id="PTHR43751">
    <property type="entry name" value="SULFATASE"/>
    <property type="match status" value="1"/>
</dbReference>
<evidence type="ECO:0000256" key="2">
    <source>
        <dbReference type="SAM" id="Phobius"/>
    </source>
</evidence>
<dbReference type="PANTHER" id="PTHR43751:SF3">
    <property type="entry name" value="SULFATASE N-TERMINAL DOMAIN-CONTAINING PROTEIN"/>
    <property type="match status" value="1"/>
</dbReference>
<keyword evidence="2" id="KW-1133">Transmembrane helix</keyword>
<name>A0A6A6AXY2_9PEZI</name>
<evidence type="ECO:0000313" key="5">
    <source>
        <dbReference type="Proteomes" id="UP000799438"/>
    </source>
</evidence>
<dbReference type="RefSeq" id="XP_033391542.1">
    <property type="nucleotide sequence ID" value="XM_033539475.1"/>
</dbReference>
<feature type="transmembrane region" description="Helical" evidence="2">
    <location>
        <begin position="9"/>
        <end position="26"/>
    </location>
</feature>
<reference evidence="4" key="1">
    <citation type="journal article" date="2020" name="Stud. Mycol.">
        <title>101 Dothideomycetes genomes: a test case for predicting lifestyles and emergence of pathogens.</title>
        <authorList>
            <person name="Haridas S."/>
            <person name="Albert R."/>
            <person name="Binder M."/>
            <person name="Bloem J."/>
            <person name="Labutti K."/>
            <person name="Salamov A."/>
            <person name="Andreopoulos B."/>
            <person name="Baker S."/>
            <person name="Barry K."/>
            <person name="Bills G."/>
            <person name="Bluhm B."/>
            <person name="Cannon C."/>
            <person name="Castanera R."/>
            <person name="Culley D."/>
            <person name="Daum C."/>
            <person name="Ezra D."/>
            <person name="Gonzalez J."/>
            <person name="Henrissat B."/>
            <person name="Kuo A."/>
            <person name="Liang C."/>
            <person name="Lipzen A."/>
            <person name="Lutzoni F."/>
            <person name="Magnuson J."/>
            <person name="Mondo S."/>
            <person name="Nolan M."/>
            <person name="Ohm R."/>
            <person name="Pangilinan J."/>
            <person name="Park H.-J."/>
            <person name="Ramirez L."/>
            <person name="Alfaro M."/>
            <person name="Sun H."/>
            <person name="Tritt A."/>
            <person name="Yoshinaga Y."/>
            <person name="Zwiers L.-H."/>
            <person name="Turgeon B."/>
            <person name="Goodwin S."/>
            <person name="Spatafora J."/>
            <person name="Crous P."/>
            <person name="Grigoriev I."/>
        </authorList>
    </citation>
    <scope>NUCLEOTIDE SEQUENCE</scope>
    <source>
        <strain evidence="4">CBS 121167</strain>
    </source>
</reference>
<organism evidence="4 5">
    <name type="scientific">Aplosporella prunicola CBS 121167</name>
    <dbReference type="NCBI Taxonomy" id="1176127"/>
    <lineage>
        <taxon>Eukaryota</taxon>
        <taxon>Fungi</taxon>
        <taxon>Dikarya</taxon>
        <taxon>Ascomycota</taxon>
        <taxon>Pezizomycotina</taxon>
        <taxon>Dothideomycetes</taxon>
        <taxon>Dothideomycetes incertae sedis</taxon>
        <taxon>Botryosphaeriales</taxon>
        <taxon>Aplosporellaceae</taxon>
        <taxon>Aplosporella</taxon>
    </lineage>
</organism>
<dbReference type="AlphaFoldDB" id="A0A6A6AXY2"/>
<dbReference type="SUPFAM" id="SSF53649">
    <property type="entry name" value="Alkaline phosphatase-like"/>
    <property type="match status" value="1"/>
</dbReference>
<accession>A0A6A6AXY2</accession>
<dbReference type="Gene3D" id="3.40.720.10">
    <property type="entry name" value="Alkaline Phosphatase, subunit A"/>
    <property type="match status" value="1"/>
</dbReference>
<dbReference type="Proteomes" id="UP000799438">
    <property type="component" value="Unassembled WGS sequence"/>
</dbReference>
<keyword evidence="2" id="KW-0812">Transmembrane</keyword>
<feature type="domain" description="Sulfatase N-terminal" evidence="3">
    <location>
        <begin position="429"/>
        <end position="711"/>
    </location>
</feature>
<dbReference type="InterPro" id="IPR017850">
    <property type="entry name" value="Alkaline_phosphatase_core_sf"/>
</dbReference>
<dbReference type="EMBL" id="ML995549">
    <property type="protein sequence ID" value="KAF2135824.1"/>
    <property type="molecule type" value="Genomic_DNA"/>
</dbReference>
<feature type="compositionally biased region" description="Basic and acidic residues" evidence="1">
    <location>
        <begin position="855"/>
        <end position="864"/>
    </location>
</feature>
<evidence type="ECO:0000256" key="1">
    <source>
        <dbReference type="SAM" id="MobiDB-lite"/>
    </source>
</evidence>
<protein>
    <recommendedName>
        <fullName evidence="3">Sulfatase N-terminal domain-containing protein</fullName>
    </recommendedName>
</protein>
<dbReference type="OrthoDB" id="103349at2759"/>
<dbReference type="Pfam" id="PF00884">
    <property type="entry name" value="Sulfatase"/>
    <property type="match status" value="1"/>
</dbReference>
<dbReference type="InterPro" id="IPR000917">
    <property type="entry name" value="Sulfatase_N"/>
</dbReference>
<evidence type="ECO:0000259" key="3">
    <source>
        <dbReference type="Pfam" id="PF00884"/>
    </source>
</evidence>
<feature type="transmembrane region" description="Helical" evidence="2">
    <location>
        <begin position="38"/>
        <end position="58"/>
    </location>
</feature>
<feature type="transmembrane region" description="Helical" evidence="2">
    <location>
        <begin position="113"/>
        <end position="137"/>
    </location>
</feature>
<evidence type="ECO:0000313" key="4">
    <source>
        <dbReference type="EMBL" id="KAF2135824.1"/>
    </source>
</evidence>
<feature type="transmembrane region" description="Helical" evidence="2">
    <location>
        <begin position="196"/>
        <end position="216"/>
    </location>
</feature>
<sequence length="880" mass="97583">MLARTKNQYSLFIVSSFASKLLHLYTHRASLPILLTLLYTPTFLLPDALLITFGRLLVYRQNYRRFTAPARLLGAFLAFLTATTSAAQITFYLETGGEVQWMAAGSLALDPAGLGLILSGLPTFSITLLLLTGLAWLSSPYLYDSVDALFARIAASFKKVYSIYNKKKDLPKSEEENFLIEVESQQQQVPLTTLKAVLTCCAVIAAVCTTGVLQTVRPHGPPYAHMSGSLPITLVASMLYNPVNSEFCLPLPIGPVFFPVMDLQKLEPDVEWGPPSEECHRPHHSGSVLAGGITNQSLSTEAQPHPGSTWSYNPKCDPLKVSNLDDELLESVETAVRKQKPIIKNVMLISLESTRKDLFPMKKDSELYKKILGTYDEMSLITARDELDAKLAALTPNAEFLTGESSGFGNGSGLDAGSASWRDAYKGSGAGGINVQNAITGSAFTLKSLLTSICGVDPLPVDFTEETKCSIYQPCLPQVLDLFNKAIEEKNKTAPGEPEYLSWPWESAMVQAVTDKFDSQDKLHEQMGFGQMIVKDTLENASSKFYPPKEPMSNYFGYPETEVLPYMRNMFVEARQQNRRLFLSHLTSTTHHPFAPPKGWDGREEYLKPNKIKGHDAFDNYLNTVKYQDEWIGKIFNMLEEVAAINETLVVLVGDHGMAFTTPDGTNSNFENGYVTNFDIPLVFAHPHLPSVQLPAKVTPTSILPTILDLLLQTGSIDQTAAGATAHHLLPGYQGQSLIRELGFTGSKHGSSSASKKQPWHFSIINPGGSVMAVSSGATPYRLIMPLCSTLPLRFTDTATDPLEHRPVEAWNPHELADRVARVHGRKGAEWALLASRLGRWWYWEQRERWGYHRAARSTDRSAEDSNNSGKLRKDHWWET</sequence>
<gene>
    <name evidence="4" type="ORF">K452DRAFT_280927</name>
</gene>
<keyword evidence="5" id="KW-1185">Reference proteome</keyword>
<feature type="transmembrane region" description="Helical" evidence="2">
    <location>
        <begin position="70"/>
        <end position="93"/>
    </location>
</feature>
<proteinExistence type="predicted"/>